<comment type="similarity">
    <text evidence="1 9 11">Belongs to the peptidase A8 family.</text>
</comment>
<reference evidence="12 13" key="1">
    <citation type="submission" date="2020-09" db="EMBL/GenBank/DDBJ databases">
        <title>Methylomonas albis sp. nov. and Methylomonas fluvii sp. nov.: Two cold-adapted methanotrophs from the River Elbe and an amended description of Methylovulum psychrotolerans strain Eb1.</title>
        <authorList>
            <person name="Bussmann I.K."/>
            <person name="Klings K.-W."/>
            <person name="Warnstedt J."/>
            <person name="Hoppert M."/>
            <person name="Saborowski A."/>
            <person name="Horn F."/>
            <person name="Liebner S."/>
        </authorList>
    </citation>
    <scope>NUCLEOTIDE SEQUENCE [LARGE SCALE GENOMIC DNA]</scope>
    <source>
        <strain evidence="12 13">EbA</strain>
    </source>
</reference>
<comment type="caution">
    <text evidence="12">The sequence shown here is derived from an EMBL/GenBank/DDBJ whole genome shotgun (WGS) entry which is preliminary data.</text>
</comment>
<dbReference type="GO" id="GO:0004190">
    <property type="term" value="F:aspartic-type endopeptidase activity"/>
    <property type="evidence" value="ECO:0007669"/>
    <property type="project" value="UniProtKB-EC"/>
</dbReference>
<keyword evidence="8 9" id="KW-0472">Membrane</keyword>
<feature type="transmembrane region" description="Helical" evidence="9">
    <location>
        <begin position="68"/>
        <end position="86"/>
    </location>
</feature>
<dbReference type="PANTHER" id="PTHR33695:SF1">
    <property type="entry name" value="LIPOPROTEIN SIGNAL PEPTIDASE"/>
    <property type="match status" value="1"/>
</dbReference>
<dbReference type="Proteomes" id="UP000652176">
    <property type="component" value="Unassembled WGS sequence"/>
</dbReference>
<gene>
    <name evidence="9 12" type="primary">lspA</name>
    <name evidence="12" type="ORF">IE877_09900</name>
</gene>
<keyword evidence="3 9" id="KW-0645">Protease</keyword>
<keyword evidence="2 9" id="KW-1003">Cell membrane</keyword>
<evidence type="ECO:0000256" key="10">
    <source>
        <dbReference type="RuleBase" id="RU000594"/>
    </source>
</evidence>
<evidence type="ECO:0000313" key="12">
    <source>
        <dbReference type="EMBL" id="MBD9356198.1"/>
    </source>
</evidence>
<keyword evidence="5 9" id="KW-0064">Aspartyl protease</keyword>
<dbReference type="PRINTS" id="PR00781">
    <property type="entry name" value="LIPOSIGPTASE"/>
</dbReference>
<evidence type="ECO:0000256" key="1">
    <source>
        <dbReference type="ARBA" id="ARBA00006139"/>
    </source>
</evidence>
<dbReference type="RefSeq" id="WP_192374575.1">
    <property type="nucleotide sequence ID" value="NZ_CAJHIV010000001.1"/>
</dbReference>
<comment type="pathway">
    <text evidence="9">Protein modification; lipoprotein biosynthesis (signal peptide cleavage).</text>
</comment>
<comment type="function">
    <text evidence="9 10">This protein specifically catalyzes the removal of signal peptides from prolipoproteins.</text>
</comment>
<dbReference type="Pfam" id="PF01252">
    <property type="entry name" value="Peptidase_A8"/>
    <property type="match status" value="1"/>
</dbReference>
<feature type="transmembrane region" description="Helical" evidence="9">
    <location>
        <begin position="93"/>
        <end position="110"/>
    </location>
</feature>
<dbReference type="EMBL" id="JACXSS010000001">
    <property type="protein sequence ID" value="MBD9356198.1"/>
    <property type="molecule type" value="Genomic_DNA"/>
</dbReference>
<evidence type="ECO:0000256" key="5">
    <source>
        <dbReference type="ARBA" id="ARBA00022750"/>
    </source>
</evidence>
<sequence>MKRALLVFIVLVSCVGCDQVTKSVAQSFLSETDVWSFWGDTVRLQLAHNHGAFLGLGSSLPETVRDGIFSFGIAGMLMALLFLTLFSKSASPALILAYALLLAGGLGNLIDRLIYSGYVVDFINIGIGPIRTGVFNVADVVVVVGALMLFTGIPRANKRLHEQ</sequence>
<name>A0ABR9D1S6_9GAMM</name>
<dbReference type="NCBIfam" id="TIGR00077">
    <property type="entry name" value="lspA"/>
    <property type="match status" value="1"/>
</dbReference>
<feature type="active site" evidence="9">
    <location>
        <position position="139"/>
    </location>
</feature>
<evidence type="ECO:0000256" key="3">
    <source>
        <dbReference type="ARBA" id="ARBA00022670"/>
    </source>
</evidence>
<evidence type="ECO:0000256" key="2">
    <source>
        <dbReference type="ARBA" id="ARBA00022475"/>
    </source>
</evidence>
<feature type="active site" evidence="9">
    <location>
        <position position="121"/>
    </location>
</feature>
<dbReference type="PANTHER" id="PTHR33695">
    <property type="entry name" value="LIPOPROTEIN SIGNAL PEPTIDASE"/>
    <property type="match status" value="1"/>
</dbReference>
<dbReference type="PROSITE" id="PS00855">
    <property type="entry name" value="SPASE_II"/>
    <property type="match status" value="1"/>
</dbReference>
<comment type="subcellular location">
    <subcellularLocation>
        <location evidence="9">Cell membrane</location>
        <topology evidence="9">Multi-pass membrane protein</topology>
    </subcellularLocation>
</comment>
<evidence type="ECO:0000256" key="8">
    <source>
        <dbReference type="ARBA" id="ARBA00023136"/>
    </source>
</evidence>
<dbReference type="HAMAP" id="MF_00161">
    <property type="entry name" value="LspA"/>
    <property type="match status" value="1"/>
</dbReference>
<keyword evidence="6 9" id="KW-0378">Hydrolase</keyword>
<dbReference type="EC" id="3.4.23.36" evidence="9"/>
<keyword evidence="4 9" id="KW-0812">Transmembrane</keyword>
<keyword evidence="13" id="KW-1185">Reference proteome</keyword>
<accession>A0ABR9D1S6</accession>
<evidence type="ECO:0000313" key="13">
    <source>
        <dbReference type="Proteomes" id="UP000652176"/>
    </source>
</evidence>
<organism evidence="12 13">
    <name type="scientific">Methylomonas albis</name>
    <dbReference type="NCBI Taxonomy" id="1854563"/>
    <lineage>
        <taxon>Bacteria</taxon>
        <taxon>Pseudomonadati</taxon>
        <taxon>Pseudomonadota</taxon>
        <taxon>Gammaproteobacteria</taxon>
        <taxon>Methylococcales</taxon>
        <taxon>Methylococcaceae</taxon>
        <taxon>Methylomonas</taxon>
    </lineage>
</organism>
<feature type="transmembrane region" description="Helical" evidence="9">
    <location>
        <begin position="130"/>
        <end position="150"/>
    </location>
</feature>
<keyword evidence="7 9" id="KW-1133">Transmembrane helix</keyword>
<protein>
    <recommendedName>
        <fullName evidence="9">Lipoprotein signal peptidase</fullName>
        <ecNumber evidence="9">3.4.23.36</ecNumber>
    </recommendedName>
    <alternativeName>
        <fullName evidence="9">Prolipoprotein signal peptidase</fullName>
    </alternativeName>
    <alternativeName>
        <fullName evidence="9">Signal peptidase II</fullName>
        <shortName evidence="9">SPase II</shortName>
    </alternativeName>
</protein>
<dbReference type="InterPro" id="IPR001872">
    <property type="entry name" value="Peptidase_A8"/>
</dbReference>
<evidence type="ECO:0000256" key="4">
    <source>
        <dbReference type="ARBA" id="ARBA00022692"/>
    </source>
</evidence>
<evidence type="ECO:0000256" key="7">
    <source>
        <dbReference type="ARBA" id="ARBA00022989"/>
    </source>
</evidence>
<comment type="catalytic activity">
    <reaction evidence="9 10">
        <text>Release of signal peptides from bacterial membrane prolipoproteins. Hydrolyzes -Xaa-Yaa-Zaa-|-(S,diacylglyceryl)Cys-, in which Xaa is hydrophobic (preferably Leu), and Yaa (Ala or Ser) and Zaa (Gly or Ala) have small, neutral side chains.</text>
        <dbReference type="EC" id="3.4.23.36"/>
    </reaction>
</comment>
<evidence type="ECO:0000256" key="9">
    <source>
        <dbReference type="HAMAP-Rule" id="MF_00161"/>
    </source>
</evidence>
<evidence type="ECO:0000256" key="11">
    <source>
        <dbReference type="RuleBase" id="RU004181"/>
    </source>
</evidence>
<comment type="caution">
    <text evidence="9">Lacks conserved residue(s) required for the propagation of feature annotation.</text>
</comment>
<evidence type="ECO:0000256" key="6">
    <source>
        <dbReference type="ARBA" id="ARBA00022801"/>
    </source>
</evidence>
<proteinExistence type="inferred from homology"/>